<dbReference type="PROSITE" id="PS50002">
    <property type="entry name" value="SH3"/>
    <property type="match status" value="4"/>
</dbReference>
<evidence type="ECO:0000256" key="6">
    <source>
        <dbReference type="SAM" id="MobiDB-lite"/>
    </source>
</evidence>
<feature type="region of interest" description="Disordered" evidence="6">
    <location>
        <begin position="3242"/>
        <end position="3400"/>
    </location>
</feature>
<evidence type="ECO:0000259" key="7">
    <source>
        <dbReference type="PROSITE" id="PS50002"/>
    </source>
</evidence>
<keyword evidence="10" id="KW-1185">Reference proteome</keyword>
<feature type="compositionally biased region" description="Acidic residues" evidence="6">
    <location>
        <begin position="2528"/>
        <end position="2537"/>
    </location>
</feature>
<dbReference type="InterPro" id="IPR001452">
    <property type="entry name" value="SH3_domain"/>
</dbReference>
<feature type="domain" description="SH3" evidence="7">
    <location>
        <begin position="4003"/>
        <end position="4071"/>
    </location>
</feature>
<feature type="coiled-coil region" evidence="5">
    <location>
        <begin position="2867"/>
        <end position="2958"/>
    </location>
</feature>
<feature type="compositionally biased region" description="Low complexity" evidence="6">
    <location>
        <begin position="3333"/>
        <end position="3356"/>
    </location>
</feature>
<reference evidence="9 10" key="1">
    <citation type="submission" date="2022-05" db="EMBL/GenBank/DDBJ databases">
        <authorList>
            <consortium name="Genoscope - CEA"/>
            <person name="William W."/>
        </authorList>
    </citation>
    <scope>NUCLEOTIDE SEQUENCE [LARGE SCALE GENOMIC DNA]</scope>
</reference>
<feature type="compositionally biased region" description="Pro residues" evidence="6">
    <location>
        <begin position="3271"/>
        <end position="3296"/>
    </location>
</feature>
<dbReference type="PROSITE" id="PS50853">
    <property type="entry name" value="FN3"/>
    <property type="match status" value="1"/>
</dbReference>
<dbReference type="Pfam" id="PF07653">
    <property type="entry name" value="SH3_2"/>
    <property type="match status" value="4"/>
</dbReference>
<feature type="compositionally biased region" description="Basic and acidic residues" evidence="6">
    <location>
        <begin position="3242"/>
        <end position="3256"/>
    </location>
</feature>
<feature type="compositionally biased region" description="Polar residues" evidence="6">
    <location>
        <begin position="4416"/>
        <end position="4429"/>
    </location>
</feature>
<feature type="coiled-coil region" evidence="5">
    <location>
        <begin position="3068"/>
        <end position="3098"/>
    </location>
</feature>
<evidence type="ECO:0000313" key="10">
    <source>
        <dbReference type="Proteomes" id="UP001159428"/>
    </source>
</evidence>
<dbReference type="InterPro" id="IPR036028">
    <property type="entry name" value="SH3-like_dom_sf"/>
</dbReference>
<keyword evidence="2 4" id="KW-0728">SH3 domain</keyword>
<feature type="compositionally biased region" description="Polar residues" evidence="6">
    <location>
        <begin position="22"/>
        <end position="44"/>
    </location>
</feature>
<evidence type="ECO:0000256" key="5">
    <source>
        <dbReference type="SAM" id="Coils"/>
    </source>
</evidence>
<dbReference type="Gene3D" id="2.30.30.40">
    <property type="entry name" value="SH3 Domains"/>
    <property type="match status" value="4"/>
</dbReference>
<evidence type="ECO:0000256" key="4">
    <source>
        <dbReference type="PROSITE-ProRule" id="PRU00192"/>
    </source>
</evidence>
<feature type="compositionally biased region" description="Polar residues" evidence="6">
    <location>
        <begin position="2542"/>
        <end position="2553"/>
    </location>
</feature>
<feature type="compositionally biased region" description="Polar residues" evidence="6">
    <location>
        <begin position="4118"/>
        <end position="4137"/>
    </location>
</feature>
<feature type="compositionally biased region" description="Polar residues" evidence="6">
    <location>
        <begin position="897"/>
        <end position="911"/>
    </location>
</feature>
<gene>
    <name evidence="9" type="ORF">PMEA_00020060</name>
</gene>
<feature type="compositionally biased region" description="Polar residues" evidence="6">
    <location>
        <begin position="291"/>
        <end position="310"/>
    </location>
</feature>
<evidence type="ECO:0000313" key="9">
    <source>
        <dbReference type="EMBL" id="CAH3142303.1"/>
    </source>
</evidence>
<dbReference type="GO" id="GO:0045202">
    <property type="term" value="C:synapse"/>
    <property type="evidence" value="ECO:0007669"/>
    <property type="project" value="GOC"/>
</dbReference>
<dbReference type="Proteomes" id="UP001159428">
    <property type="component" value="Unassembled WGS sequence"/>
</dbReference>
<feature type="compositionally biased region" description="Polar residues" evidence="6">
    <location>
        <begin position="4100"/>
        <end position="4109"/>
    </location>
</feature>
<feature type="domain" description="SH3" evidence="7">
    <location>
        <begin position="4328"/>
        <end position="4395"/>
    </location>
</feature>
<feature type="region of interest" description="Disordered" evidence="6">
    <location>
        <begin position="853"/>
        <end position="913"/>
    </location>
</feature>
<evidence type="ECO:0000256" key="3">
    <source>
        <dbReference type="ARBA" id="ARBA00022737"/>
    </source>
</evidence>
<feature type="domain" description="SH3" evidence="7">
    <location>
        <begin position="4442"/>
        <end position="4509"/>
    </location>
</feature>
<dbReference type="PRINTS" id="PR00452">
    <property type="entry name" value="SH3DOMAIN"/>
</dbReference>
<feature type="region of interest" description="Disordered" evidence="6">
    <location>
        <begin position="618"/>
        <end position="639"/>
    </location>
</feature>
<feature type="coiled-coil region" evidence="5">
    <location>
        <begin position="3465"/>
        <end position="3657"/>
    </location>
</feature>
<dbReference type="PANTHER" id="PTHR14234:SF19">
    <property type="entry name" value="RIM-BINDING PROTEIN, ISOFORM F"/>
    <property type="match status" value="1"/>
</dbReference>
<feature type="compositionally biased region" description="Basic and acidic residues" evidence="6">
    <location>
        <begin position="861"/>
        <end position="878"/>
    </location>
</feature>
<feature type="domain" description="Fibronectin type-III" evidence="8">
    <location>
        <begin position="4215"/>
        <end position="4312"/>
    </location>
</feature>
<accession>A0AAU9XAZ9</accession>
<evidence type="ECO:0000256" key="2">
    <source>
        <dbReference type="ARBA" id="ARBA00022443"/>
    </source>
</evidence>
<comment type="similarity">
    <text evidence="1">Belongs to the RIMBP family.</text>
</comment>
<feature type="coiled-coil region" evidence="5">
    <location>
        <begin position="497"/>
        <end position="618"/>
    </location>
</feature>
<feature type="region of interest" description="Disordered" evidence="6">
    <location>
        <begin position="2523"/>
        <end position="2553"/>
    </location>
</feature>
<dbReference type="SMART" id="SM00326">
    <property type="entry name" value="SH3"/>
    <property type="match status" value="4"/>
</dbReference>
<feature type="compositionally biased region" description="Basic and acidic residues" evidence="6">
    <location>
        <begin position="10"/>
        <end position="19"/>
    </location>
</feature>
<feature type="region of interest" description="Disordered" evidence="6">
    <location>
        <begin position="1"/>
        <end position="53"/>
    </location>
</feature>
<organism evidence="9 10">
    <name type="scientific">Pocillopora meandrina</name>
    <dbReference type="NCBI Taxonomy" id="46732"/>
    <lineage>
        <taxon>Eukaryota</taxon>
        <taxon>Metazoa</taxon>
        <taxon>Cnidaria</taxon>
        <taxon>Anthozoa</taxon>
        <taxon>Hexacorallia</taxon>
        <taxon>Scleractinia</taxon>
        <taxon>Astrocoeniina</taxon>
        <taxon>Pocilloporidae</taxon>
        <taxon>Pocillopora</taxon>
    </lineage>
</organism>
<sequence length="4525" mass="514782">MNKSQSWKDIAPEGEKVADLGRTSSQPPHTPQATTNEHSFAAVNSSSKSSMDEMRRRIVQLNKELEQERTLVKNLRRDKVLEVRQARDEEQRKAIAMQTELRSKLHKEKVNELTALKEQVRKEKEKEILLIIRQKDEILRTAQQAWAKEKDELKSKIRNELRGETREDSKREFEKERCRMEQEIADLYRQKRDLEETLKLVQDADKRKIEDIRRIHHEHEAELDKFKRNSWQESRQQMAEIRQLLNIIEQLEKKLGLEAGHSMRLRLEKDNLNDLLKKSTTFDTWDRMMSSGKSEQATPPGTPDSKGSSQEFRMLQRKNVELSSLVRKLDEKNQQLATRNAELLAELEKLEKDNREKNRKLERKNTDLAQTNKRLESRNKLLLDEVNSWKKTLTKKKENTVKRRGPANKEDELGELKAQVREQTRTIADLKQSMMEKDRRIELLRGRKKKSKQQPVSLMSQPTDLFPVTDDDALSVHSDFSEASEMSSSEDVDSKRIKKLAKELLALERAYALLQAQVSSAVDVERDEMAKQQLQSDLLESQTRIHELERMIDSGQGSGLQEISNLQEDNKALYQKLVAAEQARDKAQSELDKYSEDMRELQDQRDLLEFELEEMSQLSTAGSEDWDSRKSRNGLESFSSPRMLSNDAAVLTLEDIKALLEELGSEKEDVLSPVQKSALKQARIMLESMDEKIHHMEITEMALRDKVRDLDLGYNSESLKSDLDETRSLSLLTCDRETLADLQWTKVDNIELYQEQRMEAMKYLKHARVVTEDTCCMTDLTGDDLVSLESISRNYPHDFPDRGETSGKSDKDCMTDLAWWELGEMGETYVRSFAHGKCKGEVETVDNETMTDINCQDLEELESKKQETTAGRSSREDSDTMAEISWEELDQQENEKSNSSLPRGVSESNMDMGSHGHEVGIVTDLSLAELALMEIKYLECIENLHEVKSGVVTEKDEMTGFSSVEWVETLPEIVLDTFPEDLACTKDQCEMTELKCDDIEKLSNKCIDYKHSLEELEKRIALFDVEKKEESCSTEFTWNDIDSLQEKCYSYKCIISELEDKISLFEVEKKDKSSSTELSLQDLVNARFSVDTKEVETITDEKDFLDNEDLPEIVFETYPEAETKGECDTTHGVWDEVVDLKNTYRDYRENLEDMKNKLAQFQVEKDDKESITDIAMQDLADLESLYKEHLHDVDSDSNSILSHAEKESRQCMTELTFVELSELEDFYIENAARQEESLPMVEKWEQESMTDITHDVLQYLEEVEKLYRQKTRAGADEEVRKEEKYTATDLTVSILDHLLEGANGLMEFSTEKMDKMTSTDVTIPVLEPLHQTEKLHQKYPKVDKCVATELTSDGIEYWEQEEKLHRERLNGREENKTIADMGIEQRYDMEISSLRGKSEELENEKNSVERLTVETMTYLTFSDLKCYENVDAVNDVCFAEKHSVETMTDFTLSDLKYLEAVKGPRNECTPDRNAEPQANRYGAKSVHSLTASYPQLLEGVEAAHKVCLVDGEDKLYLRMGDKESVGVMTDLTASDLKYLKDVEAAHEACLVHKQEELDARIVDKESVEVMTDLTASDLNYLEDVEAAHEECLADKHEELDIRTVDKESVEVMTDLTSSDLNYLEDVEAAHEECLADKHEELDVKIVEKESVEVMTDLTASDLNYLEDVEAAHEESLADKQEDLDIRIVDKESVEVMTDLTASDLNYLEDVKAAQEESLADKHEELDIRTVDKESVEVMTDLTSSDLTYLEDVEAAHEECLADKQEDLDIRIVDKESVEVMTDLTASDLNYLEDVKAAHEESLADKHEELHVRIVDKESVEVMTDLTASDLNYLEDVKAAQEESLADKHDGLEAATVKKENANIMTDLSVLDLQRLEDVDSAHMQCLFYIDRKEHRSDPPHTKFQVRGKLESAPTENEESKAPKRRRRSRSTSVSVHMQNKHTMTELTANILEYFEDIEVLYKKTLVEYDDFRKLHSVEKVEKDSMTVITTEDLKYLKDESSIRQETEEKEVMTELAIDDLDYLMGVESSYNNHELDRRSEDMNSERNAETMTSVTLASMECMEDEYEILQREQPQEKDPSWVRIEQEDSSSELQYLEEVELSCKEDSFGAAELASSEDAGVMTDLTTADLEYLEEAENLLKSINDNGSELSGMLAPKEDKEVMTKLTNSDIDHLHTLGEFHIDGTMALSSDGEVEKDDKGTETELTVADIRDLEDQAGSGSEKRATPSFHEFVHDNFQAETLVNLQSELDYLPVLDEPEFIMDEDEDLDIEENQCRDACVMTELTFSDLQQFGIYDTCDGVGLIHSRREQTDIGIQCTLEDLSSLLEELNKEAEEKGADVPSWFVTALKMRQPGGLCFNPIHLVVGQTDEIDAIPAVELPNSGVTPEHVPERAQMSNIPIDMARVSDGLHECFSSNSETNILHSGASFKNIGVQCDPVDVDAMLSEFRGIHPRDVDMPLFVSAINMARQDTGFNPVEVVVKNRSDSNPVQDEVATEPNNSFAVEFSRLPPPPEKATFTISSPPPVQFAEDEQSEFPEADNPLLSSQNGSDSVFNQTDEAINSTQDGEGRDVLTDMPPDSSAVNRFDKFLKERKDSELLNLMAIRQGIDDSDVEDTGDIKSLKELEEENELLRKHLLILESGKGTEDLEEENRNLWEKLKEKTEELEKKSAHLREKVQSLEDREEENALIKEKMKILEELADVKDVEKENDKLREQVKALEEASMISDAEIKNTKEENEELREKMKTLEQTMDTEELQRENDYLKQQVEMLSAEPERVKELEGENETLNEKIEALKASVDDVVCENTLLKEQIEDLEQNDKLHKLKDENKMLKDKLQFLEDASTSERLENEQLMDKIQDLEHSTGRVVERLEEENSVLKENIKILEDTTSNMKTLEDENILLRERIESLYSTKAKGLSEEEFETLQKKIEQLKEADKTIAALNESNTALKARIDILQSEKKNDRDVSSDMDPSEQLGKVRLLLVQDFGLTSSEVESVLGSCDLESHVSSGMATPRDELNNLGHYFEQADGPQQSDVGDTPCSVIKPIQHITRIPGGINEVNSPIPENIAKELENLKQENRRLCEELKELRRTVQDRQNTERLNEETQTDCVESSEDIAARSLKNSQYVLSSIPGDIEETIAPQVRSTVATEIRYLGDSRLEFEPSTQSRYKKGAVFSGKDDPMDYSALIRDFENTMPSHNESSVDSDDLISEPELMVSQRNLDTQMDIIDQRIQDLRYMEGKDSVPLEEGSRDRPELGDLVTFGSDDEGDLPPLPESSPPPLPSEPPPDFTESPPPVLHGLEVLLNSDSSPPRDAATLRASSRQRLHSENKPTSEVSQSSSRMESPLLVEETTLVLESDPSELGGIYPIEEPTSLTDSSDRRPTSLGSIKPDDPKTKAPLRVLPGPRRLLLPKRELGPLNQPVVSYANSNVTSSMQPQRLRDEEDGIIPPRGFVLNRAALINSGEIDALNEKIGFLERQLKNKENVIRSLKTEATERETQSLLERKDRELRILDEDVVFLKEENQKKEKELLTKIGEINKKNYEIEQWKAEASNSERQRQRMEAAYMNLQNQLKSTHGAEKELAELQTKYSGMEKQNFELSEKVKKLEKSEKEFKKLEHSIQILEAQLQEMDVLEQDRNSLIEKMKAVENQRDDLLRKGRMVETERNDFLRNNKLMEMQRDELKSRCSVLQKTNSTLNTRLAQLEHDVREAQTKMHDSQHERNFLKVQLEKMEAERNEMQTRLALTTQERNLLENQVAELQDLNRDHVKLEDSFHSLRIKLAESTRHKDDAEMQIPTLKAKVSLLRRACKEKDDLVEKLNEEIRDLRHFISTSTLDDLSKIRSFGYAHDNFTKSSTHREQKKQIAKQVPKMFEPSPPGSKKARRFIALFDYDPHSSPSSEHPDLELKLKEGDLLTVFGDMDINGYLEADLNGERGLVPSLYVEEVEDANDSDIAPEEQLTISHRAAGPLKHGALNRSKEIQLYPDVISCRRGSSSSGASSGEPEKRRCLVALYDYDPFCSGVRGWPPHDQLTLKKGDVMTALEDQDANGFYRVFLNGQTGFVPGQMVGNESSSFSRQPVNRRAPEQILGMLNNYPRRGQPEASSTQNSDYPTPPPSMGSMKSLTHDGNSNGLQSSLTHTCLPGSPNKLPNVGLTKFKPSPDVDMLGVMTSVTQSSQQLGPLSSREPDKISTPPATPKQIAPVVSTKSLSKKVRPSAPSNFRCIRPVNHDAMLVGWTLPEMDEFGRSSGLSVKGYKIYANDDVRLDVRSPYMAKALVEGLELGLPIKFSIKTVAENGTSSETVSAAFNDTIKESLLDSREEYFEDLENEQQYRTFVALYDYDPFKSSPNQNPAAEMSFKEGDILKVFNTFRKDGYFVGKLKNRKGLIPSNFIEEVAVASPLRLAAAKRRKAALPSPTIRPQSGHISSVESIGSPTVGAKNPVLMNRKMMVALYDYNPEVQSPQDNPDSELPLKKGQIFTVFGDMRADGFYQAEVNGELGLVPGSFLDEYTTGGIVSGLQSGMLDPVE</sequence>
<keyword evidence="3" id="KW-0677">Repeat</keyword>
<comment type="caution">
    <text evidence="9">The sequence shown here is derived from an EMBL/GenBank/DDBJ whole genome shotgun (WGS) entry which is preliminary data.</text>
</comment>
<feature type="coiled-coil region" evidence="5">
    <location>
        <begin position="1384"/>
        <end position="1414"/>
    </location>
</feature>
<feature type="compositionally biased region" description="Polar residues" evidence="6">
    <location>
        <begin position="453"/>
        <end position="463"/>
    </location>
</feature>
<feature type="coiled-coil region" evidence="5">
    <location>
        <begin position="2621"/>
        <end position="2841"/>
    </location>
</feature>
<dbReference type="Gene3D" id="2.60.40.10">
    <property type="entry name" value="Immunoglobulins"/>
    <property type="match status" value="1"/>
</dbReference>
<dbReference type="PANTHER" id="PTHR14234">
    <property type="entry name" value="RIM BINDING PROTEIN-RELATED"/>
    <property type="match status" value="1"/>
</dbReference>
<dbReference type="InterPro" id="IPR040325">
    <property type="entry name" value="RIMBP1/2/3"/>
</dbReference>
<dbReference type="InterPro" id="IPR003961">
    <property type="entry name" value="FN3_dom"/>
</dbReference>
<dbReference type="InterPro" id="IPR057884">
    <property type="entry name" value="FN3_RIM-BP1/2/3"/>
</dbReference>
<dbReference type="EMBL" id="CALNXJ010000036">
    <property type="protein sequence ID" value="CAH3142303.1"/>
    <property type="molecule type" value="Genomic_DNA"/>
</dbReference>
<dbReference type="SUPFAM" id="SSF50044">
    <property type="entry name" value="SH3-domain"/>
    <property type="match status" value="4"/>
</dbReference>
<feature type="region of interest" description="Disordered" evidence="6">
    <location>
        <begin position="1896"/>
        <end position="1937"/>
    </location>
</feature>
<feature type="region of interest" description="Disordered" evidence="6">
    <location>
        <begin position="4171"/>
        <end position="4196"/>
    </location>
</feature>
<dbReference type="Pfam" id="PF25523">
    <property type="entry name" value="Ig_RIMBP2"/>
    <property type="match status" value="1"/>
</dbReference>
<feature type="domain" description="SH3" evidence="7">
    <location>
        <begin position="3879"/>
        <end position="3946"/>
    </location>
</feature>
<feature type="region of interest" description="Disordered" evidence="6">
    <location>
        <begin position="289"/>
        <end position="310"/>
    </location>
</feature>
<dbReference type="CDD" id="cd11851">
    <property type="entry name" value="SH3_RIM-BP"/>
    <property type="match status" value="1"/>
</dbReference>
<dbReference type="FunFam" id="2.30.30.40:FF:000016">
    <property type="entry name" value="RIMS-binding protein 2 isoform X2"/>
    <property type="match status" value="1"/>
</dbReference>
<dbReference type="InterPro" id="IPR013783">
    <property type="entry name" value="Ig-like_fold"/>
</dbReference>
<dbReference type="GO" id="GO:0007274">
    <property type="term" value="P:neuromuscular synaptic transmission"/>
    <property type="evidence" value="ECO:0007669"/>
    <property type="project" value="TreeGrafter"/>
</dbReference>
<feature type="region of interest" description="Disordered" evidence="6">
    <location>
        <begin position="4410"/>
        <end position="4429"/>
    </location>
</feature>
<proteinExistence type="inferred from homology"/>
<feature type="region of interest" description="Disordered" evidence="6">
    <location>
        <begin position="446"/>
        <end position="465"/>
    </location>
</feature>
<evidence type="ECO:0000259" key="8">
    <source>
        <dbReference type="PROSITE" id="PS50853"/>
    </source>
</evidence>
<feature type="coiled-coil region" evidence="5">
    <location>
        <begin position="1137"/>
        <end position="1171"/>
    </location>
</feature>
<feature type="coiled-coil region" evidence="5">
    <location>
        <begin position="3693"/>
        <end position="3772"/>
    </location>
</feature>
<protein>
    <submittedName>
        <fullName evidence="9">Uncharacterized protein</fullName>
    </submittedName>
</protein>
<evidence type="ECO:0000256" key="1">
    <source>
        <dbReference type="ARBA" id="ARBA00010749"/>
    </source>
</evidence>
<feature type="region of interest" description="Disordered" evidence="6">
    <location>
        <begin position="4091"/>
        <end position="4144"/>
    </location>
</feature>
<feature type="coiled-coil region" evidence="5">
    <location>
        <begin position="184"/>
        <end position="254"/>
    </location>
</feature>
<name>A0AAU9XAZ9_9CNID</name>
<keyword evidence="5" id="KW-0175">Coiled coil</keyword>